<feature type="transmembrane region" description="Helical" evidence="1">
    <location>
        <begin position="6"/>
        <end position="27"/>
    </location>
</feature>
<name>E6YK01_9HYPH</name>
<evidence type="ECO:0000313" key="2">
    <source>
        <dbReference type="EMBL" id="CBI77189.1"/>
    </source>
</evidence>
<gene>
    <name evidence="2" type="ORF">BARRO_10122</name>
</gene>
<protein>
    <submittedName>
        <fullName evidence="2">Uncharacterized protein</fullName>
    </submittedName>
</protein>
<dbReference type="AlphaFoldDB" id="E6YK01"/>
<keyword evidence="1" id="KW-0472">Membrane</keyword>
<keyword evidence="1" id="KW-0812">Transmembrane</keyword>
<organism evidence="2">
    <name type="scientific">Bartonella rochalimae ATCC BAA-1498</name>
    <dbReference type="NCBI Taxonomy" id="685782"/>
    <lineage>
        <taxon>Bacteria</taxon>
        <taxon>Pseudomonadati</taxon>
        <taxon>Pseudomonadota</taxon>
        <taxon>Alphaproteobacteria</taxon>
        <taxon>Hyphomicrobiales</taxon>
        <taxon>Bartonellaceae</taxon>
        <taxon>Bartonella</taxon>
    </lineage>
</organism>
<proteinExistence type="predicted"/>
<reference evidence="2" key="1">
    <citation type="journal article" date="2011" name="PLoS Genet.">
        <title>Parallel evolution of a type IV secretion system in radiating lineages of the host-restricted bacterial pathogen Bartonella.</title>
        <authorList>
            <person name="Engel P."/>
            <person name="Salzburger W."/>
            <person name="Liesch M."/>
            <person name="Chang C.C."/>
            <person name="Maruyama S."/>
            <person name="Lanz C."/>
            <person name="Calteau A."/>
            <person name="Lajus A."/>
            <person name="Medigue C."/>
            <person name="Schuster S.C."/>
            <person name="Dehio C."/>
        </authorList>
    </citation>
    <scope>NUCLEOTIDE SEQUENCE</scope>
    <source>
        <strain evidence="2">ATCC BAA-1498</strain>
    </source>
</reference>
<sequence>MSVRLIINSIAYSYTSFAVFDVLKIFLELTRINGKSSLFLQQ</sequence>
<accession>E6YK01</accession>
<dbReference type="EMBL" id="FN645455">
    <property type="protein sequence ID" value="CBI77189.1"/>
    <property type="molecule type" value="Genomic_DNA"/>
</dbReference>
<evidence type="ECO:0000256" key="1">
    <source>
        <dbReference type="SAM" id="Phobius"/>
    </source>
</evidence>
<keyword evidence="1" id="KW-1133">Transmembrane helix</keyword>